<dbReference type="AlphaFoldDB" id="A0A9P5CTB3"/>
<dbReference type="Pfam" id="PF00856">
    <property type="entry name" value="SET"/>
    <property type="match status" value="1"/>
</dbReference>
<dbReference type="InterPro" id="IPR001214">
    <property type="entry name" value="SET_dom"/>
</dbReference>
<evidence type="ECO:0000256" key="1">
    <source>
        <dbReference type="SAM" id="MobiDB-lite"/>
    </source>
</evidence>
<evidence type="ECO:0000259" key="2">
    <source>
        <dbReference type="PROSITE" id="PS50280"/>
    </source>
</evidence>
<keyword evidence="3" id="KW-0862">Zinc</keyword>
<dbReference type="Proteomes" id="UP000803844">
    <property type="component" value="Unassembled WGS sequence"/>
</dbReference>
<feature type="compositionally biased region" description="Acidic residues" evidence="1">
    <location>
        <begin position="223"/>
        <end position="235"/>
    </location>
</feature>
<dbReference type="SUPFAM" id="SSF82199">
    <property type="entry name" value="SET domain"/>
    <property type="match status" value="1"/>
</dbReference>
<feature type="region of interest" description="Disordered" evidence="1">
    <location>
        <begin position="248"/>
        <end position="306"/>
    </location>
</feature>
<keyword evidence="3" id="KW-0863">Zinc-finger</keyword>
<dbReference type="GeneID" id="63837161"/>
<evidence type="ECO:0000313" key="3">
    <source>
        <dbReference type="EMBL" id="KAF3770479.1"/>
    </source>
</evidence>
<feature type="region of interest" description="Disordered" evidence="1">
    <location>
        <begin position="195"/>
        <end position="236"/>
    </location>
</feature>
<dbReference type="OrthoDB" id="308383at2759"/>
<dbReference type="EMBL" id="MU032344">
    <property type="protein sequence ID" value="KAF3770479.1"/>
    <property type="molecule type" value="Genomic_DNA"/>
</dbReference>
<keyword evidence="3" id="KW-0479">Metal-binding</keyword>
<keyword evidence="4" id="KW-1185">Reference proteome</keyword>
<dbReference type="GO" id="GO:0008270">
    <property type="term" value="F:zinc ion binding"/>
    <property type="evidence" value="ECO:0007669"/>
    <property type="project" value="UniProtKB-KW"/>
</dbReference>
<dbReference type="SMART" id="SM00317">
    <property type="entry name" value="SET"/>
    <property type="match status" value="1"/>
</dbReference>
<dbReference type="PROSITE" id="PS50280">
    <property type="entry name" value="SET"/>
    <property type="match status" value="1"/>
</dbReference>
<accession>A0A9P5CTB3</accession>
<feature type="domain" description="SET" evidence="2">
    <location>
        <begin position="92"/>
        <end position="200"/>
    </location>
</feature>
<feature type="compositionally biased region" description="Low complexity" evidence="1">
    <location>
        <begin position="270"/>
        <end position="285"/>
    </location>
</feature>
<evidence type="ECO:0000313" key="4">
    <source>
        <dbReference type="Proteomes" id="UP000803844"/>
    </source>
</evidence>
<organism evidence="3 4">
    <name type="scientific">Cryphonectria parasitica (strain ATCC 38755 / EP155)</name>
    <dbReference type="NCBI Taxonomy" id="660469"/>
    <lineage>
        <taxon>Eukaryota</taxon>
        <taxon>Fungi</taxon>
        <taxon>Dikarya</taxon>
        <taxon>Ascomycota</taxon>
        <taxon>Pezizomycotina</taxon>
        <taxon>Sordariomycetes</taxon>
        <taxon>Sordariomycetidae</taxon>
        <taxon>Diaporthales</taxon>
        <taxon>Cryphonectriaceae</taxon>
        <taxon>Cryphonectria-Endothia species complex</taxon>
        <taxon>Cryphonectria</taxon>
    </lineage>
</organism>
<dbReference type="InterPro" id="IPR046341">
    <property type="entry name" value="SET_dom_sf"/>
</dbReference>
<reference evidence="3" key="1">
    <citation type="journal article" date="2020" name="Phytopathology">
        <title>Genome sequence of the chestnut blight fungus Cryphonectria parasitica EP155: A fundamental resource for an archetypical invasive plant pathogen.</title>
        <authorList>
            <person name="Crouch J.A."/>
            <person name="Dawe A."/>
            <person name="Aerts A."/>
            <person name="Barry K."/>
            <person name="Churchill A.C.L."/>
            <person name="Grimwood J."/>
            <person name="Hillman B."/>
            <person name="Milgroom M.G."/>
            <person name="Pangilinan J."/>
            <person name="Smith M."/>
            <person name="Salamov A."/>
            <person name="Schmutz J."/>
            <person name="Yadav J."/>
            <person name="Grigoriev I.V."/>
            <person name="Nuss D."/>
        </authorList>
    </citation>
    <scope>NUCLEOTIDE SEQUENCE</scope>
    <source>
        <strain evidence="3">EP155</strain>
    </source>
</reference>
<sequence>MACLQSHFTVPEESTAPGLLFQWRDEHGNLQPLGSGYDILPVKISEYLASRQDWAGSSSPTVEGLLARNSLSMHCRPCVDEFRRTVSIPAEEMVEIRDAGIMGMGAFAKVAIPKGTPLGEYLGELLPANLSLKDDLFSFSISDRVQCTAMQFGNWARFMNHHCTPNVSTRATMYGRRYNVVLFRAGRDIAADEHIWARPQQRRPPPPPQWNEEEKESEKQEDGEKEAEEEEEGAEEVLQYPVHFSQWTQSETQQQQGRDKMPAAEGQAVESSKSTPKTSPETSLRTSRKSSSKMNKSPSNLQAIKRKEVFPPRHHMVLRSHKVSGVRKQYHKYYNSRLSYSEKLCLCCRFEGSLEN</sequence>
<gene>
    <name evidence="3" type="primary">SET-5</name>
    <name evidence="3" type="ORF">M406DRAFT_325924</name>
</gene>
<comment type="caution">
    <text evidence="3">The sequence shown here is derived from an EMBL/GenBank/DDBJ whole genome shotgun (WGS) entry which is preliminary data.</text>
</comment>
<name>A0A9P5CTB3_CRYP1</name>
<proteinExistence type="predicted"/>
<dbReference type="RefSeq" id="XP_040781440.1">
    <property type="nucleotide sequence ID" value="XM_040920032.1"/>
</dbReference>
<dbReference type="Gene3D" id="2.170.270.10">
    <property type="entry name" value="SET domain"/>
    <property type="match status" value="1"/>
</dbReference>
<protein>
    <submittedName>
        <fullName evidence="3">Zinc-finger protein</fullName>
    </submittedName>
</protein>